<protein>
    <submittedName>
        <fullName evidence="1">Uncharacterized protein</fullName>
    </submittedName>
</protein>
<reference evidence="1" key="2">
    <citation type="submission" date="2021-02" db="EMBL/GenBank/DDBJ databases">
        <authorList>
            <person name="Kimball J.A."/>
            <person name="Haas M.W."/>
            <person name="Macchietto M."/>
            <person name="Kono T."/>
            <person name="Duquette J."/>
            <person name="Shao M."/>
        </authorList>
    </citation>
    <scope>NUCLEOTIDE SEQUENCE</scope>
    <source>
        <tissue evidence="1">Fresh leaf tissue</tissue>
    </source>
</reference>
<comment type="caution">
    <text evidence="1">The sequence shown here is derived from an EMBL/GenBank/DDBJ whole genome shotgun (WGS) entry which is preliminary data.</text>
</comment>
<evidence type="ECO:0000313" key="2">
    <source>
        <dbReference type="Proteomes" id="UP000729402"/>
    </source>
</evidence>
<gene>
    <name evidence="1" type="ORF">GUJ93_ZPchr0030g33467</name>
</gene>
<dbReference type="Proteomes" id="UP000729402">
    <property type="component" value="Unassembled WGS sequence"/>
</dbReference>
<sequence length="93" mass="9741">MSGRTPNFVGPAIAIGVPHAIVGHAQPLVDLRGQGVVLAIVALLMSSTKPSRVPLRPPDLTLSRPPPLLQIHHVLSALLHAHALEDTASAIVF</sequence>
<organism evidence="1 2">
    <name type="scientific">Zizania palustris</name>
    <name type="common">Northern wild rice</name>
    <dbReference type="NCBI Taxonomy" id="103762"/>
    <lineage>
        <taxon>Eukaryota</taxon>
        <taxon>Viridiplantae</taxon>
        <taxon>Streptophyta</taxon>
        <taxon>Embryophyta</taxon>
        <taxon>Tracheophyta</taxon>
        <taxon>Spermatophyta</taxon>
        <taxon>Magnoliopsida</taxon>
        <taxon>Liliopsida</taxon>
        <taxon>Poales</taxon>
        <taxon>Poaceae</taxon>
        <taxon>BOP clade</taxon>
        <taxon>Oryzoideae</taxon>
        <taxon>Oryzeae</taxon>
        <taxon>Zizaniinae</taxon>
        <taxon>Zizania</taxon>
    </lineage>
</organism>
<proteinExistence type="predicted"/>
<reference evidence="1" key="1">
    <citation type="journal article" date="2021" name="bioRxiv">
        <title>Whole Genome Assembly and Annotation of Northern Wild Rice, Zizania palustris L., Supports a Whole Genome Duplication in the Zizania Genus.</title>
        <authorList>
            <person name="Haas M."/>
            <person name="Kono T."/>
            <person name="Macchietto M."/>
            <person name="Millas R."/>
            <person name="McGilp L."/>
            <person name="Shao M."/>
            <person name="Duquette J."/>
            <person name="Hirsch C.N."/>
            <person name="Kimball J."/>
        </authorList>
    </citation>
    <scope>NUCLEOTIDE SEQUENCE</scope>
    <source>
        <tissue evidence="1">Fresh leaf tissue</tissue>
    </source>
</reference>
<name>A0A8J5VBG0_ZIZPA</name>
<dbReference type="EMBL" id="JAAALK010001904">
    <property type="protein sequence ID" value="KAG8039379.1"/>
    <property type="molecule type" value="Genomic_DNA"/>
</dbReference>
<keyword evidence="2" id="KW-1185">Reference proteome</keyword>
<dbReference type="AlphaFoldDB" id="A0A8J5VBG0"/>
<accession>A0A8J5VBG0</accession>
<evidence type="ECO:0000313" key="1">
    <source>
        <dbReference type="EMBL" id="KAG8039379.1"/>
    </source>
</evidence>